<protein>
    <recommendedName>
        <fullName evidence="8 9">Cell division protein FtsZ</fullName>
    </recommendedName>
</protein>
<dbReference type="CDD" id="cd02201">
    <property type="entry name" value="FtsZ_type1"/>
    <property type="match status" value="1"/>
</dbReference>
<accession>A0A3B1DVY8</accession>
<dbReference type="Proteomes" id="UP000271849">
    <property type="component" value="Chromosome"/>
</dbReference>
<evidence type="ECO:0000259" key="12">
    <source>
        <dbReference type="SMART" id="SM00865"/>
    </source>
</evidence>
<evidence type="ECO:0000256" key="7">
    <source>
        <dbReference type="ARBA" id="ARBA00023306"/>
    </source>
</evidence>
<dbReference type="PROSITE" id="PS01135">
    <property type="entry name" value="FTSZ_2"/>
    <property type="match status" value="1"/>
</dbReference>
<keyword evidence="6 8" id="KW-0717">Septation</keyword>
<dbReference type="PANTHER" id="PTHR30314">
    <property type="entry name" value="CELL DIVISION PROTEIN FTSZ-RELATED"/>
    <property type="match status" value="1"/>
</dbReference>
<keyword evidence="4 8" id="KW-0547">Nucleotide-binding</keyword>
<dbReference type="InterPro" id="IPR045061">
    <property type="entry name" value="FtsZ/CetZ"/>
</dbReference>
<comment type="subcellular location">
    <subcellularLocation>
        <location evidence="8">Cytoplasm</location>
    </subcellularLocation>
    <text evidence="8">Assembles at midcell at the inner surface of the cytoplasmic membrane.</text>
</comment>
<comment type="subunit">
    <text evidence="8">Homodimer. Polymerizes to form a dynamic ring structure in a strictly GTP-dependent manner. Interacts directly with several other division proteins.</text>
</comment>
<evidence type="ECO:0000256" key="4">
    <source>
        <dbReference type="ARBA" id="ARBA00022741"/>
    </source>
</evidence>
<keyword evidence="3 8" id="KW-0132">Cell division</keyword>
<feature type="binding site" evidence="8">
    <location>
        <begin position="107"/>
        <end position="109"/>
    </location>
    <ligand>
        <name>GTP</name>
        <dbReference type="ChEBI" id="CHEBI:37565"/>
    </ligand>
</feature>
<dbReference type="SMR" id="A0A3B1DVY8"/>
<dbReference type="InterPro" id="IPR003008">
    <property type="entry name" value="Tubulin_FtsZ_GTPase"/>
</dbReference>
<sequence length="387" mass="41391">MFEPSELSNDAVIKVIGVGGGGSNAVEHMVREKIEGVEFFAINTDAQALRKVAVGQTIQIGNNITKGLGAGANPDVGKNSAEEDKEILKSALDGADMVFIAAGMGGGTGTGAAPVVAEVAKDLGILTVAVVTKPFSFEGKKRMNFAEQGLNELSKYVDSLITIPNDKLLKVLTRGISLLDAFGAANDVLKGAVQGIAELITRPGLMNVDFADVRTVMSEMGYAMMGTGSASGENRAEEASEIAISSPLLEDIDLSGARGVLVNITAGFDLRLDEFETVGNTIRAFSSDNATVVIGTSLDPQMDHALRVTVVATGIGMEKQSEISFMRNQSSKEILVNYRNQSLQRHRVISNTEKIKKNINNHQKTNKIKKYERNFLDIPAFLRKKAD</sequence>
<dbReference type="PANTHER" id="PTHR30314:SF3">
    <property type="entry name" value="MITOCHONDRIAL DIVISION PROTEIN FSZA"/>
    <property type="match status" value="1"/>
</dbReference>
<keyword evidence="2 8" id="KW-0963">Cytoplasm</keyword>
<dbReference type="GO" id="GO:0000917">
    <property type="term" value="P:division septum assembly"/>
    <property type="evidence" value="ECO:0007669"/>
    <property type="project" value="UniProtKB-KW"/>
</dbReference>
<evidence type="ECO:0000256" key="3">
    <source>
        <dbReference type="ARBA" id="ARBA00022618"/>
    </source>
</evidence>
<evidence type="ECO:0000256" key="10">
    <source>
        <dbReference type="RuleBase" id="RU000631"/>
    </source>
</evidence>
<dbReference type="GO" id="GO:0005525">
    <property type="term" value="F:GTP binding"/>
    <property type="evidence" value="ECO:0007669"/>
    <property type="project" value="UniProtKB-UniRule"/>
</dbReference>
<dbReference type="PRINTS" id="PR00423">
    <property type="entry name" value="CELLDVISFTSZ"/>
</dbReference>
<evidence type="ECO:0000259" key="11">
    <source>
        <dbReference type="SMART" id="SM00864"/>
    </source>
</evidence>
<evidence type="ECO:0000256" key="6">
    <source>
        <dbReference type="ARBA" id="ARBA00023210"/>
    </source>
</evidence>
<dbReference type="SMART" id="SM00864">
    <property type="entry name" value="Tubulin"/>
    <property type="match status" value="1"/>
</dbReference>
<dbReference type="InterPro" id="IPR018316">
    <property type="entry name" value="Tubulin/FtsZ_2-layer-sand-dom"/>
</dbReference>
<dbReference type="SUPFAM" id="SSF55307">
    <property type="entry name" value="Tubulin C-terminal domain-like"/>
    <property type="match status" value="1"/>
</dbReference>
<evidence type="ECO:0000256" key="8">
    <source>
        <dbReference type="HAMAP-Rule" id="MF_00909"/>
    </source>
</evidence>
<dbReference type="GO" id="GO:0032153">
    <property type="term" value="C:cell division site"/>
    <property type="evidence" value="ECO:0007669"/>
    <property type="project" value="UniProtKB-UniRule"/>
</dbReference>
<dbReference type="InterPro" id="IPR024757">
    <property type="entry name" value="FtsZ_C"/>
</dbReference>
<keyword evidence="5 8" id="KW-0342">GTP-binding</keyword>
<comment type="similarity">
    <text evidence="1 8 10">Belongs to the FtsZ family.</text>
</comment>
<dbReference type="InterPro" id="IPR008280">
    <property type="entry name" value="Tub_FtsZ_C"/>
</dbReference>
<dbReference type="InterPro" id="IPR020805">
    <property type="entry name" value="Cell_div_FtsZ_CS"/>
</dbReference>
<evidence type="ECO:0000313" key="13">
    <source>
        <dbReference type="EMBL" id="VAX76443.1"/>
    </source>
</evidence>
<dbReference type="HAMAP" id="MF_00909">
    <property type="entry name" value="FtsZ"/>
    <property type="match status" value="1"/>
</dbReference>
<dbReference type="InterPro" id="IPR037103">
    <property type="entry name" value="Tubulin/FtsZ-like_C"/>
</dbReference>
<dbReference type="Gene3D" id="3.30.1330.20">
    <property type="entry name" value="Tubulin/FtsZ, C-terminal domain"/>
    <property type="match status" value="1"/>
</dbReference>
<evidence type="ECO:0000313" key="14">
    <source>
        <dbReference type="Proteomes" id="UP000271849"/>
    </source>
</evidence>
<proteinExistence type="inferred from homology"/>
<dbReference type="GO" id="GO:0005737">
    <property type="term" value="C:cytoplasm"/>
    <property type="evidence" value="ECO:0007669"/>
    <property type="project" value="UniProtKB-SubCell"/>
</dbReference>
<dbReference type="STRING" id="1921549.GCA_900128825_00142"/>
<dbReference type="SUPFAM" id="SSF52490">
    <property type="entry name" value="Tubulin nucleotide-binding domain-like"/>
    <property type="match status" value="1"/>
</dbReference>
<dbReference type="Pfam" id="PF00091">
    <property type="entry name" value="Tubulin"/>
    <property type="match status" value="1"/>
</dbReference>
<reference evidence="14" key="1">
    <citation type="submission" date="2018-09" db="EMBL/GenBank/DDBJ databases">
        <authorList>
            <person name="Manzano-Marin A."/>
            <person name="Manzano-Marin A."/>
        </authorList>
    </citation>
    <scope>NUCLEOTIDE SEQUENCE [LARGE SCALE GENOMIC DNA]</scope>
    <source>
        <strain evidence="14">BuCistrobi</strain>
    </source>
</reference>
<dbReference type="Pfam" id="PF12327">
    <property type="entry name" value="FtsZ_C"/>
    <property type="match status" value="1"/>
</dbReference>
<feature type="binding site" evidence="8">
    <location>
        <begin position="20"/>
        <end position="24"/>
    </location>
    <ligand>
        <name>GTP</name>
        <dbReference type="ChEBI" id="CHEBI:37565"/>
    </ligand>
</feature>
<dbReference type="InterPro" id="IPR000158">
    <property type="entry name" value="Cell_div_FtsZ"/>
</dbReference>
<evidence type="ECO:0000256" key="2">
    <source>
        <dbReference type="ARBA" id="ARBA00022490"/>
    </source>
</evidence>
<dbReference type="EMBL" id="LR025085">
    <property type="protein sequence ID" value="VAX76443.1"/>
    <property type="molecule type" value="Genomic_DNA"/>
</dbReference>
<gene>
    <name evidence="8 13" type="primary">ftsZ</name>
    <name evidence="13" type="ORF">BUCINSTRO3249_0142</name>
</gene>
<dbReference type="RefSeq" id="WP_158349028.1">
    <property type="nucleotide sequence ID" value="NZ_LR025085.1"/>
</dbReference>
<dbReference type="PROSITE" id="PS01134">
    <property type="entry name" value="FTSZ_1"/>
    <property type="match status" value="1"/>
</dbReference>
<dbReference type="GO" id="GO:0043093">
    <property type="term" value="P:FtsZ-dependent cytokinesis"/>
    <property type="evidence" value="ECO:0007669"/>
    <property type="project" value="UniProtKB-UniRule"/>
</dbReference>
<organism evidence="13 14">
    <name type="scientific">Buchnera aphidicola</name>
    <name type="common">Cinara strobi</name>
    <dbReference type="NCBI Taxonomy" id="1921549"/>
    <lineage>
        <taxon>Bacteria</taxon>
        <taxon>Pseudomonadati</taxon>
        <taxon>Pseudomonadota</taxon>
        <taxon>Gammaproteobacteria</taxon>
        <taxon>Enterobacterales</taxon>
        <taxon>Erwiniaceae</taxon>
        <taxon>Buchnera</taxon>
    </lineage>
</organism>
<dbReference type="GO" id="GO:0003924">
    <property type="term" value="F:GTPase activity"/>
    <property type="evidence" value="ECO:0007669"/>
    <property type="project" value="UniProtKB-UniRule"/>
</dbReference>
<feature type="binding site" evidence="8">
    <location>
        <position position="142"/>
    </location>
    <ligand>
        <name>GTP</name>
        <dbReference type="ChEBI" id="CHEBI:37565"/>
    </ligand>
</feature>
<dbReference type="NCBIfam" id="TIGR00065">
    <property type="entry name" value="ftsZ"/>
    <property type="match status" value="1"/>
</dbReference>
<feature type="domain" description="Tubulin/FtsZ GTPase" evidence="11">
    <location>
        <begin position="12"/>
        <end position="204"/>
    </location>
</feature>
<keyword evidence="7 8" id="KW-0131">Cell cycle</keyword>
<dbReference type="InterPro" id="IPR036525">
    <property type="entry name" value="Tubulin/FtsZ_GTPase_sf"/>
</dbReference>
<dbReference type="Gene3D" id="3.40.50.1440">
    <property type="entry name" value="Tubulin/FtsZ, GTPase domain"/>
    <property type="match status" value="1"/>
</dbReference>
<evidence type="ECO:0000256" key="1">
    <source>
        <dbReference type="ARBA" id="ARBA00009690"/>
    </source>
</evidence>
<feature type="binding site" evidence="8">
    <location>
        <position position="138"/>
    </location>
    <ligand>
        <name>GTP</name>
        <dbReference type="ChEBI" id="CHEBI:37565"/>
    </ligand>
</feature>
<feature type="binding site" evidence="8">
    <location>
        <position position="186"/>
    </location>
    <ligand>
        <name>GTP</name>
        <dbReference type="ChEBI" id="CHEBI:37565"/>
    </ligand>
</feature>
<comment type="function">
    <text evidence="8 10">Essential cell division protein that forms a contractile ring structure (Z ring) at the future cell division site. The regulation of the ring assembly controls the timing and the location of cell division. One of the functions of the FtsZ ring is to recruit other cell division proteins to the septum to produce a new cell wall between the dividing cells. Binds GTP and shows GTPase activity.</text>
</comment>
<dbReference type="FunFam" id="3.30.1330.20:FF:000004">
    <property type="entry name" value="Cell division protein FtsZ"/>
    <property type="match status" value="1"/>
</dbReference>
<dbReference type="AlphaFoldDB" id="A0A3B1DVY8"/>
<evidence type="ECO:0000256" key="9">
    <source>
        <dbReference type="NCBIfam" id="TIGR00065"/>
    </source>
</evidence>
<dbReference type="GO" id="GO:0051258">
    <property type="term" value="P:protein polymerization"/>
    <property type="evidence" value="ECO:0007669"/>
    <property type="project" value="UniProtKB-UniRule"/>
</dbReference>
<dbReference type="FunFam" id="3.40.50.1440:FF:000023">
    <property type="entry name" value="Cell division protein FtsZ"/>
    <property type="match status" value="1"/>
</dbReference>
<feature type="domain" description="Tubulin/FtsZ 2-layer sandwich" evidence="12">
    <location>
        <begin position="206"/>
        <end position="324"/>
    </location>
</feature>
<name>A0A3B1DVY8_9GAMM</name>
<dbReference type="SMART" id="SM00865">
    <property type="entry name" value="Tubulin_C"/>
    <property type="match status" value="1"/>
</dbReference>
<evidence type="ECO:0000256" key="5">
    <source>
        <dbReference type="ARBA" id="ARBA00023134"/>
    </source>
</evidence>
<dbReference type="OrthoDB" id="9813375at2"/>